<evidence type="ECO:0000313" key="2">
    <source>
        <dbReference type="EMBL" id="EJZ84390.1"/>
    </source>
</evidence>
<keyword evidence="1" id="KW-1133">Transmembrane helix</keyword>
<accession>K0ZAF3</accession>
<dbReference type="PROSITE" id="PS51257">
    <property type="entry name" value="PROKAR_LIPOPROTEIN"/>
    <property type="match status" value="1"/>
</dbReference>
<dbReference type="PATRIC" id="fig|742818.3.peg.752"/>
<comment type="caution">
    <text evidence="2">The sequence shown here is derived from an EMBL/GenBank/DDBJ whole genome shotgun (WGS) entry which is preliminary data.</text>
</comment>
<evidence type="ECO:0000256" key="1">
    <source>
        <dbReference type="SAM" id="Phobius"/>
    </source>
</evidence>
<dbReference type="InParanoid" id="K0ZAF3"/>
<dbReference type="AlphaFoldDB" id="K0ZAF3"/>
<keyword evidence="1" id="KW-0472">Membrane</keyword>
<dbReference type="Proteomes" id="UP000006069">
    <property type="component" value="Unassembled WGS sequence"/>
</dbReference>
<name>K0ZAF3_9ACTN</name>
<gene>
    <name evidence="2" type="ORF">HMPREF9451_00700</name>
</gene>
<organism evidence="2 3">
    <name type="scientific">Slackia piriformis YIT 12062</name>
    <dbReference type="NCBI Taxonomy" id="742818"/>
    <lineage>
        <taxon>Bacteria</taxon>
        <taxon>Bacillati</taxon>
        <taxon>Actinomycetota</taxon>
        <taxon>Coriobacteriia</taxon>
        <taxon>Eggerthellales</taxon>
        <taxon>Eggerthellaceae</taxon>
        <taxon>Slackia</taxon>
    </lineage>
</organism>
<keyword evidence="3" id="KW-1185">Reference proteome</keyword>
<keyword evidence="1" id="KW-0812">Transmembrane</keyword>
<reference evidence="2 3" key="1">
    <citation type="submission" date="2012-08" db="EMBL/GenBank/DDBJ databases">
        <title>The Genome Sequence of Slackia piriformis YIT 12062.</title>
        <authorList>
            <consortium name="The Broad Institute Genome Sequencing Platform"/>
            <person name="Earl A."/>
            <person name="Ward D."/>
            <person name="Feldgarden M."/>
            <person name="Gevers D."/>
            <person name="Morotomi M."/>
            <person name="Walker B."/>
            <person name="Young S.K."/>
            <person name="Zeng Q."/>
            <person name="Gargeya S."/>
            <person name="Fitzgerald M."/>
            <person name="Haas B."/>
            <person name="Abouelleil A."/>
            <person name="Alvarado L."/>
            <person name="Arachchi H.M."/>
            <person name="Berlin A.M."/>
            <person name="Chapman S.B."/>
            <person name="Goldberg J."/>
            <person name="Griggs A."/>
            <person name="Gujja S."/>
            <person name="Hansen M."/>
            <person name="Howarth C."/>
            <person name="Imamovic A."/>
            <person name="Larimer J."/>
            <person name="McCowen C."/>
            <person name="Montmayeur A."/>
            <person name="Murphy C."/>
            <person name="Neiman D."/>
            <person name="Pearson M."/>
            <person name="Priest M."/>
            <person name="Roberts A."/>
            <person name="Saif S."/>
            <person name="Shea T."/>
            <person name="Sisk P."/>
            <person name="Sykes S."/>
            <person name="Wortman J."/>
            <person name="Nusbaum C."/>
            <person name="Birren B."/>
        </authorList>
    </citation>
    <scope>NUCLEOTIDE SEQUENCE [LARGE SCALE GENOMIC DNA]</scope>
    <source>
        <strain evidence="2 3">YIT 12062</strain>
    </source>
</reference>
<feature type="transmembrane region" description="Helical" evidence="1">
    <location>
        <begin position="112"/>
        <end position="132"/>
    </location>
</feature>
<protein>
    <submittedName>
        <fullName evidence="2">Uncharacterized protein</fullName>
    </submittedName>
</protein>
<dbReference type="RefSeq" id="WP_009138928.1">
    <property type="nucleotide sequence ID" value="NZ_JH815198.1"/>
</dbReference>
<dbReference type="HOGENOM" id="CLU_1814550_0_0_11"/>
<sequence>MAEKRCAAKRFLIAAVVAYAAIWLACFVLYWTSLLAGVLDGGAIAGYTLLVLYILLPVASVISSFLVGCVSDFGWWRLVAPLAACVFYPLFIMATFGLSTEFGLANVANADFFAVAVGFAPAALGLTAGWLVSNRRAGGFCR</sequence>
<proteinExistence type="predicted"/>
<feature type="transmembrane region" description="Helical" evidence="1">
    <location>
        <begin position="12"/>
        <end position="32"/>
    </location>
</feature>
<feature type="transmembrane region" description="Helical" evidence="1">
    <location>
        <begin position="44"/>
        <end position="67"/>
    </location>
</feature>
<dbReference type="EMBL" id="ADMD01000002">
    <property type="protein sequence ID" value="EJZ84390.1"/>
    <property type="molecule type" value="Genomic_DNA"/>
</dbReference>
<evidence type="ECO:0000313" key="3">
    <source>
        <dbReference type="Proteomes" id="UP000006069"/>
    </source>
</evidence>
<feature type="transmembrane region" description="Helical" evidence="1">
    <location>
        <begin position="79"/>
        <end position="100"/>
    </location>
</feature>